<dbReference type="RefSeq" id="WP_101718319.1">
    <property type="nucleotide sequence ID" value="NZ_PJRS01000022.1"/>
</dbReference>
<evidence type="ECO:0000313" key="3">
    <source>
        <dbReference type="Proteomes" id="UP000234479"/>
    </source>
</evidence>
<sequence length="138" mass="14746">MAAEPKTRPTDASVDEFLAASPSVRQADAAIVRDLLAEIAGAPAVMWGPSIVGFGSYSTGGPKPMDWPLLGFSPRKTELVLYFASDFPEREALLAKLGKHRSAVSCVYVKRLADIDLAVLRQLAQASAAWTRSGHTSC</sequence>
<evidence type="ECO:0000313" key="2">
    <source>
        <dbReference type="EMBL" id="PLR25045.1"/>
    </source>
</evidence>
<comment type="caution">
    <text evidence="2">The sequence shown here is derived from an EMBL/GenBank/DDBJ whole genome shotgun (WGS) entry which is preliminary data.</text>
</comment>
<name>A0A2N5DG61_9CAUL</name>
<keyword evidence="3" id="KW-1185">Reference proteome</keyword>
<dbReference type="InterPro" id="IPR014922">
    <property type="entry name" value="YdhG-like"/>
</dbReference>
<dbReference type="AlphaFoldDB" id="A0A2N5DG61"/>
<dbReference type="Proteomes" id="UP000234479">
    <property type="component" value="Unassembled WGS sequence"/>
</dbReference>
<dbReference type="EMBL" id="PJRS01000022">
    <property type="protein sequence ID" value="PLR25045.1"/>
    <property type="molecule type" value="Genomic_DNA"/>
</dbReference>
<proteinExistence type="predicted"/>
<feature type="domain" description="YdhG-like" evidence="1">
    <location>
        <begin position="25"/>
        <end position="126"/>
    </location>
</feature>
<dbReference type="OrthoDB" id="5951444at2"/>
<dbReference type="Pfam" id="PF08818">
    <property type="entry name" value="DUF1801"/>
    <property type="match status" value="1"/>
</dbReference>
<accession>A0A2N5DG61</accession>
<gene>
    <name evidence="2" type="ORF">SGCZBJ_12465</name>
</gene>
<organism evidence="2 3">
    <name type="scientific">Caulobacter zeae</name>
    <dbReference type="NCBI Taxonomy" id="2055137"/>
    <lineage>
        <taxon>Bacteria</taxon>
        <taxon>Pseudomonadati</taxon>
        <taxon>Pseudomonadota</taxon>
        <taxon>Alphaproteobacteria</taxon>
        <taxon>Caulobacterales</taxon>
        <taxon>Caulobacteraceae</taxon>
        <taxon>Caulobacter</taxon>
    </lineage>
</organism>
<evidence type="ECO:0000259" key="1">
    <source>
        <dbReference type="Pfam" id="PF08818"/>
    </source>
</evidence>
<protein>
    <recommendedName>
        <fullName evidence="1">YdhG-like domain-containing protein</fullName>
    </recommendedName>
</protein>
<reference evidence="2 3" key="1">
    <citation type="submission" date="2017-12" db="EMBL/GenBank/DDBJ databases">
        <title>The genome sequence of Caulobacter sp. 410.</title>
        <authorList>
            <person name="Gao J."/>
            <person name="Mao X."/>
            <person name="Sun J."/>
        </authorList>
    </citation>
    <scope>NUCLEOTIDE SEQUENCE [LARGE SCALE GENOMIC DNA]</scope>
    <source>
        <strain evidence="2 3">410</strain>
    </source>
</reference>